<name>A0AA36G4K5_9BILA</name>
<reference evidence="2" key="1">
    <citation type="submission" date="2023-06" db="EMBL/GenBank/DDBJ databases">
        <authorList>
            <person name="Delattre M."/>
        </authorList>
    </citation>
    <scope>NUCLEOTIDE SEQUENCE</scope>
    <source>
        <strain evidence="2">AF72</strain>
    </source>
</reference>
<accession>A0AA36G4K5</accession>
<proteinExistence type="predicted"/>
<evidence type="ECO:0000256" key="1">
    <source>
        <dbReference type="SAM" id="SignalP"/>
    </source>
</evidence>
<dbReference type="Proteomes" id="UP001177023">
    <property type="component" value="Unassembled WGS sequence"/>
</dbReference>
<feature type="signal peptide" evidence="1">
    <location>
        <begin position="1"/>
        <end position="17"/>
    </location>
</feature>
<keyword evidence="3" id="KW-1185">Reference proteome</keyword>
<keyword evidence="1" id="KW-0732">Signal</keyword>
<evidence type="ECO:0000313" key="3">
    <source>
        <dbReference type="Proteomes" id="UP001177023"/>
    </source>
</evidence>
<feature type="non-terminal residue" evidence="2">
    <location>
        <position position="96"/>
    </location>
</feature>
<evidence type="ECO:0000313" key="2">
    <source>
        <dbReference type="EMBL" id="CAJ0575624.1"/>
    </source>
</evidence>
<organism evidence="2 3">
    <name type="scientific">Mesorhabditis spiculigera</name>
    <dbReference type="NCBI Taxonomy" id="96644"/>
    <lineage>
        <taxon>Eukaryota</taxon>
        <taxon>Metazoa</taxon>
        <taxon>Ecdysozoa</taxon>
        <taxon>Nematoda</taxon>
        <taxon>Chromadorea</taxon>
        <taxon>Rhabditida</taxon>
        <taxon>Rhabditina</taxon>
        <taxon>Rhabditomorpha</taxon>
        <taxon>Rhabditoidea</taxon>
        <taxon>Rhabditidae</taxon>
        <taxon>Mesorhabditinae</taxon>
        <taxon>Mesorhabditis</taxon>
    </lineage>
</organism>
<protein>
    <submittedName>
        <fullName evidence="2">Uncharacterized protein</fullName>
    </submittedName>
</protein>
<feature type="chain" id="PRO_5041398671" evidence="1">
    <location>
        <begin position="18"/>
        <end position="96"/>
    </location>
</feature>
<dbReference type="AlphaFoldDB" id="A0AA36G4K5"/>
<dbReference type="EMBL" id="CATQJA010002640">
    <property type="protein sequence ID" value="CAJ0575624.1"/>
    <property type="molecule type" value="Genomic_DNA"/>
</dbReference>
<sequence>MKISLLLLPVFLAGVVALTDFQSHTCVRDAECRRQRLGAQNEICKLRILPVLLKFCGELDPWQCVDDADCRHVGGECVGYTEGNPGVCEVLVNPAR</sequence>
<comment type="caution">
    <text evidence="2">The sequence shown here is derived from an EMBL/GenBank/DDBJ whole genome shotgun (WGS) entry which is preliminary data.</text>
</comment>
<gene>
    <name evidence="2" type="ORF">MSPICULIGERA_LOCUS13933</name>
</gene>